<dbReference type="InterPro" id="IPR050504">
    <property type="entry name" value="IgSF_BTN/MOG"/>
</dbReference>
<comment type="caution">
    <text evidence="9">The sequence shown here is derived from an EMBL/GenBank/DDBJ whole genome shotgun (WGS) entry which is preliminary data.</text>
</comment>
<evidence type="ECO:0000256" key="1">
    <source>
        <dbReference type="ARBA" id="ARBA00004370"/>
    </source>
</evidence>
<evidence type="ECO:0000313" key="10">
    <source>
        <dbReference type="Proteomes" id="UP001187415"/>
    </source>
</evidence>
<keyword evidence="5" id="KW-0393">Immunoglobulin domain</keyword>
<dbReference type="SUPFAM" id="SSF48726">
    <property type="entry name" value="Immunoglobulin"/>
    <property type="match status" value="1"/>
</dbReference>
<evidence type="ECO:0000256" key="2">
    <source>
        <dbReference type="ARBA" id="ARBA00022692"/>
    </source>
</evidence>
<dbReference type="PANTHER" id="PTHR24100">
    <property type="entry name" value="BUTYROPHILIN"/>
    <property type="match status" value="1"/>
</dbReference>
<dbReference type="InterPro" id="IPR036179">
    <property type="entry name" value="Ig-like_dom_sf"/>
</dbReference>
<dbReference type="EMBL" id="JAUPFM010000001">
    <property type="protein sequence ID" value="KAK2863315.1"/>
    <property type="molecule type" value="Genomic_DNA"/>
</dbReference>
<evidence type="ECO:0000256" key="7">
    <source>
        <dbReference type="SAM" id="SignalP"/>
    </source>
</evidence>
<dbReference type="GO" id="GO:0005102">
    <property type="term" value="F:signaling receptor binding"/>
    <property type="evidence" value="ECO:0007669"/>
    <property type="project" value="TreeGrafter"/>
</dbReference>
<evidence type="ECO:0000259" key="8">
    <source>
        <dbReference type="PROSITE" id="PS50835"/>
    </source>
</evidence>
<dbReference type="GO" id="GO:0001817">
    <property type="term" value="P:regulation of cytokine production"/>
    <property type="evidence" value="ECO:0007669"/>
    <property type="project" value="TreeGrafter"/>
</dbReference>
<evidence type="ECO:0000256" key="3">
    <source>
        <dbReference type="ARBA" id="ARBA00022989"/>
    </source>
</evidence>
<protein>
    <recommendedName>
        <fullName evidence="8">Ig-like domain-containing protein</fullName>
    </recommendedName>
</protein>
<dbReference type="InterPro" id="IPR053896">
    <property type="entry name" value="BTN3A2-like_Ig-C"/>
</dbReference>
<evidence type="ECO:0000256" key="6">
    <source>
        <dbReference type="SAM" id="Phobius"/>
    </source>
</evidence>
<feature type="signal peptide" evidence="7">
    <location>
        <begin position="1"/>
        <end position="32"/>
    </location>
</feature>
<dbReference type="InterPro" id="IPR013783">
    <property type="entry name" value="Ig-like_fold"/>
</dbReference>
<dbReference type="FunFam" id="2.60.40.10:FF:000088">
    <property type="entry name" value="Butyrophilin subfamily 1 member A1"/>
    <property type="match status" value="1"/>
</dbReference>
<evidence type="ECO:0000256" key="5">
    <source>
        <dbReference type="ARBA" id="ARBA00023319"/>
    </source>
</evidence>
<evidence type="ECO:0000256" key="4">
    <source>
        <dbReference type="ARBA" id="ARBA00023136"/>
    </source>
</evidence>
<keyword evidence="7" id="KW-0732">Signal</keyword>
<dbReference type="InterPro" id="IPR007110">
    <property type="entry name" value="Ig-like_dom"/>
</dbReference>
<dbReference type="Gene3D" id="2.60.40.10">
    <property type="entry name" value="Immunoglobulins"/>
    <property type="match status" value="1"/>
</dbReference>
<reference evidence="9" key="1">
    <citation type="submission" date="2023-07" db="EMBL/GenBank/DDBJ databases">
        <title>Chromosome-level Genome Assembly of Striped Snakehead (Channa striata).</title>
        <authorList>
            <person name="Liu H."/>
        </authorList>
    </citation>
    <scope>NUCLEOTIDE SEQUENCE</scope>
    <source>
        <strain evidence="9">Gz</strain>
        <tissue evidence="9">Muscle</tissue>
    </source>
</reference>
<dbReference type="Proteomes" id="UP001187415">
    <property type="component" value="Unassembled WGS sequence"/>
</dbReference>
<feature type="transmembrane region" description="Helical" evidence="6">
    <location>
        <begin position="129"/>
        <end position="146"/>
    </location>
</feature>
<evidence type="ECO:0000313" key="9">
    <source>
        <dbReference type="EMBL" id="KAK2863315.1"/>
    </source>
</evidence>
<dbReference type="Pfam" id="PF22705">
    <property type="entry name" value="C2-set_3"/>
    <property type="match status" value="1"/>
</dbReference>
<proteinExistence type="predicted"/>
<name>A0AA88TEC4_CHASR</name>
<feature type="domain" description="Ig-like" evidence="8">
    <location>
        <begin position="43"/>
        <end position="119"/>
    </location>
</feature>
<organism evidence="9 10">
    <name type="scientific">Channa striata</name>
    <name type="common">Snakehead murrel</name>
    <name type="synonym">Ophicephalus striatus</name>
    <dbReference type="NCBI Taxonomy" id="64152"/>
    <lineage>
        <taxon>Eukaryota</taxon>
        <taxon>Metazoa</taxon>
        <taxon>Chordata</taxon>
        <taxon>Craniata</taxon>
        <taxon>Vertebrata</taxon>
        <taxon>Euteleostomi</taxon>
        <taxon>Actinopterygii</taxon>
        <taxon>Neopterygii</taxon>
        <taxon>Teleostei</taxon>
        <taxon>Neoteleostei</taxon>
        <taxon>Acanthomorphata</taxon>
        <taxon>Anabantaria</taxon>
        <taxon>Anabantiformes</taxon>
        <taxon>Channoidei</taxon>
        <taxon>Channidae</taxon>
        <taxon>Channa</taxon>
    </lineage>
</organism>
<accession>A0AA88TEC4</accession>
<feature type="chain" id="PRO_5041643636" description="Ig-like domain-containing protein" evidence="7">
    <location>
        <begin position="33"/>
        <end position="152"/>
    </location>
</feature>
<dbReference type="GO" id="GO:0009897">
    <property type="term" value="C:external side of plasma membrane"/>
    <property type="evidence" value="ECO:0007669"/>
    <property type="project" value="TreeGrafter"/>
</dbReference>
<dbReference type="GO" id="GO:0050852">
    <property type="term" value="P:T cell receptor signaling pathway"/>
    <property type="evidence" value="ECO:0007669"/>
    <property type="project" value="TreeGrafter"/>
</dbReference>
<dbReference type="PROSITE" id="PS50835">
    <property type="entry name" value="IG_LIKE"/>
    <property type="match status" value="1"/>
</dbReference>
<keyword evidence="2 6" id="KW-0812">Transmembrane</keyword>
<comment type="subcellular location">
    <subcellularLocation>
        <location evidence="1">Membrane</location>
    </subcellularLocation>
</comment>
<keyword evidence="3 6" id="KW-1133">Transmembrane helix</keyword>
<sequence length="152" mass="17370">MPHHTFIKRRLSFITHAVFITLLFTFCTGSVSDPVIDVISDNGEELLLQCESKGWYPEPEMLWLDAEGHVVSAGPTETVRGPDDLYTVSSRVTVDMRHGKRFTCRVQQNNHKTRQTHIHIYYFIEESSSFTGLITALVVVCIVIYVQKCRPI</sequence>
<gene>
    <name evidence="9" type="ORF">Q5P01_002848</name>
</gene>
<keyword evidence="10" id="KW-1185">Reference proteome</keyword>
<keyword evidence="4 6" id="KW-0472">Membrane</keyword>
<dbReference type="AlphaFoldDB" id="A0AA88TEC4"/>